<keyword evidence="4" id="KW-1185">Reference proteome</keyword>
<accession>A0ABV4J6H4</accession>
<name>A0ABV4J6H4_9ACTN</name>
<dbReference type="Proteomes" id="UP001567537">
    <property type="component" value="Unassembled WGS sequence"/>
</dbReference>
<evidence type="ECO:0000256" key="2">
    <source>
        <dbReference type="ARBA" id="ARBA00023235"/>
    </source>
</evidence>
<dbReference type="PANTHER" id="PTHR21047:SF2">
    <property type="entry name" value="THYMIDINE DIPHOSPHO-4-KETO-RHAMNOSE 3,5-EPIMERASE"/>
    <property type="match status" value="1"/>
</dbReference>
<evidence type="ECO:0000313" key="3">
    <source>
        <dbReference type="EMBL" id="MEZ3182540.1"/>
    </source>
</evidence>
<reference evidence="3 4" key="1">
    <citation type="journal article" date="2021" name="Res Sq">
        <title>Streptomyces Pimoensis sp. nov., Isolated From the Taklimakan Desert in Xinjiang, China.</title>
        <authorList>
            <person name="Zhang P."/>
            <person name="Luo X."/>
            <person name="Luo X."/>
            <person name="Liu Z."/>
            <person name="Xia Z."/>
            <person name="Wan C."/>
            <person name="zhang L."/>
        </authorList>
    </citation>
    <scope>NUCLEOTIDE SEQUENCE [LARGE SCALE GENOMIC DNA]</scope>
    <source>
        <strain evidence="3 4">TRM75549</strain>
    </source>
</reference>
<dbReference type="EMBL" id="JAHWZY010000045">
    <property type="protein sequence ID" value="MEZ3182540.1"/>
    <property type="molecule type" value="Genomic_DNA"/>
</dbReference>
<dbReference type="Gene3D" id="2.60.120.10">
    <property type="entry name" value="Jelly Rolls"/>
    <property type="match status" value="1"/>
</dbReference>
<comment type="similarity">
    <text evidence="1">Belongs to the dTDP-4-dehydrorhamnose 3,5-epimerase family.</text>
</comment>
<organism evidence="3 4">
    <name type="scientific">Streptomyces pimonensis</name>
    <dbReference type="NCBI Taxonomy" id="2860288"/>
    <lineage>
        <taxon>Bacteria</taxon>
        <taxon>Bacillati</taxon>
        <taxon>Actinomycetota</taxon>
        <taxon>Actinomycetes</taxon>
        <taxon>Kitasatosporales</taxon>
        <taxon>Streptomycetaceae</taxon>
        <taxon>Streptomyces</taxon>
    </lineage>
</organism>
<dbReference type="InterPro" id="IPR014710">
    <property type="entry name" value="RmlC-like_jellyroll"/>
</dbReference>
<evidence type="ECO:0000256" key="1">
    <source>
        <dbReference type="ARBA" id="ARBA00010154"/>
    </source>
</evidence>
<dbReference type="CDD" id="cd00438">
    <property type="entry name" value="cupin_RmlC"/>
    <property type="match status" value="1"/>
</dbReference>
<gene>
    <name evidence="3" type="ORF">KYY02_28940</name>
</gene>
<dbReference type="RefSeq" id="WP_371243309.1">
    <property type="nucleotide sequence ID" value="NZ_JAHWZY010000045.1"/>
</dbReference>
<dbReference type="PANTHER" id="PTHR21047">
    <property type="entry name" value="DTDP-6-DEOXY-D-GLUCOSE-3,5 EPIMERASE"/>
    <property type="match status" value="1"/>
</dbReference>
<dbReference type="Pfam" id="PF00908">
    <property type="entry name" value="dTDP_sugar_isom"/>
    <property type="match status" value="1"/>
</dbReference>
<protein>
    <submittedName>
        <fullName evidence="3">dTDP-4-dehydrorhamnose 3,5-epimerase</fullName>
    </submittedName>
</protein>
<keyword evidence="2" id="KW-0413">Isomerase</keyword>
<sequence length="221" mass="24130">MRSRELAVRGAFVFTPQPSEDDGYGSSLSTLQEEAFRAALGRRIFSVAQASYSRSRRGVARGLHFTEVPPGRPKYVCCPRGRALDIVVDVRVGSPTFGRHEVVLLDQEQPCALYFPTGMGHVFVALEDDTVISYLIRGGYVPERERSLSMFDPDLALPLPDGIDLALSERDRAAPTLAEAQASGALPGYAECLAAEERFWSAHGVSRAQPSWRNGATSITD</sequence>
<dbReference type="InterPro" id="IPR011051">
    <property type="entry name" value="RmlC_Cupin_sf"/>
</dbReference>
<comment type="caution">
    <text evidence="3">The sequence shown here is derived from an EMBL/GenBank/DDBJ whole genome shotgun (WGS) entry which is preliminary data.</text>
</comment>
<proteinExistence type="inferred from homology"/>
<evidence type="ECO:0000313" key="4">
    <source>
        <dbReference type="Proteomes" id="UP001567537"/>
    </source>
</evidence>
<dbReference type="InterPro" id="IPR000888">
    <property type="entry name" value="RmlC-like"/>
</dbReference>
<dbReference type="SUPFAM" id="SSF51182">
    <property type="entry name" value="RmlC-like cupins"/>
    <property type="match status" value="1"/>
</dbReference>